<accession>A0A2P5FVG2</accession>
<protein>
    <submittedName>
        <fullName evidence="2">p53 negative regulator</fullName>
    </submittedName>
</protein>
<dbReference type="FunCoup" id="A0A2P5FVG2">
    <property type="interactions" value="417"/>
</dbReference>
<gene>
    <name evidence="2" type="ORF">TorRG33x02_025240</name>
</gene>
<comment type="caution">
    <text evidence="2">The sequence shown here is derived from an EMBL/GenBank/DDBJ whole genome shotgun (WGS) entry which is preliminary data.</text>
</comment>
<feature type="domain" description="DM2" evidence="1">
    <location>
        <begin position="49"/>
        <end position="127"/>
    </location>
</feature>
<evidence type="ECO:0000259" key="1">
    <source>
        <dbReference type="PROSITE" id="PS51925"/>
    </source>
</evidence>
<dbReference type="EMBL" id="JXTC01000007">
    <property type="protein sequence ID" value="POO01747.1"/>
    <property type="molecule type" value="Genomic_DNA"/>
</dbReference>
<dbReference type="Pfam" id="PF02201">
    <property type="entry name" value="SWIB"/>
    <property type="match status" value="1"/>
</dbReference>
<dbReference type="Proteomes" id="UP000237000">
    <property type="component" value="Unassembled WGS sequence"/>
</dbReference>
<evidence type="ECO:0000313" key="3">
    <source>
        <dbReference type="Proteomes" id="UP000237000"/>
    </source>
</evidence>
<dbReference type="InterPro" id="IPR019835">
    <property type="entry name" value="SWIB_domain"/>
</dbReference>
<dbReference type="InterPro" id="IPR003121">
    <property type="entry name" value="SWIB_MDM2_domain"/>
</dbReference>
<dbReference type="PANTHER" id="PTHR13844">
    <property type="entry name" value="SWI/SNF-RELATED MATRIX-ASSOCIATED ACTIN-DEPENDENT REGULATOR OF CHROMATIN SUBFAMILY D"/>
    <property type="match status" value="1"/>
</dbReference>
<evidence type="ECO:0000313" key="2">
    <source>
        <dbReference type="EMBL" id="POO01747.1"/>
    </source>
</evidence>
<dbReference type="InParanoid" id="A0A2P5FVG2"/>
<organism evidence="2 3">
    <name type="scientific">Trema orientale</name>
    <name type="common">Charcoal tree</name>
    <name type="synonym">Celtis orientalis</name>
    <dbReference type="NCBI Taxonomy" id="63057"/>
    <lineage>
        <taxon>Eukaryota</taxon>
        <taxon>Viridiplantae</taxon>
        <taxon>Streptophyta</taxon>
        <taxon>Embryophyta</taxon>
        <taxon>Tracheophyta</taxon>
        <taxon>Spermatophyta</taxon>
        <taxon>Magnoliopsida</taxon>
        <taxon>eudicotyledons</taxon>
        <taxon>Gunneridae</taxon>
        <taxon>Pentapetalae</taxon>
        <taxon>rosids</taxon>
        <taxon>fabids</taxon>
        <taxon>Rosales</taxon>
        <taxon>Cannabaceae</taxon>
        <taxon>Trema</taxon>
    </lineage>
</organism>
<keyword evidence="3" id="KW-1185">Reference proteome</keyword>
<dbReference type="SUPFAM" id="SSF47592">
    <property type="entry name" value="SWIB/MDM2 domain"/>
    <property type="match status" value="1"/>
</dbReference>
<dbReference type="STRING" id="63057.A0A2P5FVG2"/>
<proteinExistence type="predicted"/>
<dbReference type="SMART" id="SM00151">
    <property type="entry name" value="SWIB"/>
    <property type="match status" value="1"/>
</dbReference>
<dbReference type="OrthoDB" id="10251073at2759"/>
<dbReference type="CDD" id="cd10567">
    <property type="entry name" value="SWIB-MDM2_like"/>
    <property type="match status" value="1"/>
</dbReference>
<sequence>MAARALGGGCRALMAAAKGAALKTAPSSSSASASASASATPKPSRANVGLMKLVPVSSQLGSFLGTTQASRSDAVKKVWEYVKLHNLQNPANKKEIFCDEKLKTIFAGKEKVGFGEIARLLSLHFSKST</sequence>
<name>A0A2P5FVG2_TREOI</name>
<dbReference type="AlphaFoldDB" id="A0A2P5FVG2"/>
<dbReference type="PROSITE" id="PS51925">
    <property type="entry name" value="SWIB_MDM2"/>
    <property type="match status" value="1"/>
</dbReference>
<dbReference type="InterPro" id="IPR036885">
    <property type="entry name" value="SWIB_MDM2_dom_sf"/>
</dbReference>
<dbReference type="Gene3D" id="1.10.245.10">
    <property type="entry name" value="SWIB/MDM2 domain"/>
    <property type="match status" value="1"/>
</dbReference>
<reference evidence="3" key="1">
    <citation type="submission" date="2016-06" db="EMBL/GenBank/DDBJ databases">
        <title>Parallel loss of symbiosis genes in relatives of nitrogen-fixing non-legume Parasponia.</title>
        <authorList>
            <person name="Van Velzen R."/>
            <person name="Holmer R."/>
            <person name="Bu F."/>
            <person name="Rutten L."/>
            <person name="Van Zeijl A."/>
            <person name="Liu W."/>
            <person name="Santuari L."/>
            <person name="Cao Q."/>
            <person name="Sharma T."/>
            <person name="Shen D."/>
            <person name="Roswanjaya Y."/>
            <person name="Wardhani T."/>
            <person name="Kalhor M.S."/>
            <person name="Jansen J."/>
            <person name="Van den Hoogen J."/>
            <person name="Gungor B."/>
            <person name="Hartog M."/>
            <person name="Hontelez J."/>
            <person name="Verver J."/>
            <person name="Yang W.-C."/>
            <person name="Schijlen E."/>
            <person name="Repin R."/>
            <person name="Schilthuizen M."/>
            <person name="Schranz E."/>
            <person name="Heidstra R."/>
            <person name="Miyata K."/>
            <person name="Fedorova E."/>
            <person name="Kohlen W."/>
            <person name="Bisseling T."/>
            <person name="Smit S."/>
            <person name="Geurts R."/>
        </authorList>
    </citation>
    <scope>NUCLEOTIDE SEQUENCE [LARGE SCALE GENOMIC DNA]</scope>
    <source>
        <strain evidence="3">cv. RG33-2</strain>
    </source>
</reference>